<dbReference type="Gene3D" id="3.10.310.70">
    <property type="match status" value="1"/>
</dbReference>
<proteinExistence type="predicted"/>
<dbReference type="PANTHER" id="PTHR22642:SF2">
    <property type="entry name" value="PROTEIN LONG AFTER FAR-RED 3"/>
    <property type="match status" value="1"/>
</dbReference>
<dbReference type="InterPro" id="IPR032466">
    <property type="entry name" value="Metal_Hydrolase"/>
</dbReference>
<gene>
    <name evidence="2" type="primary">nfdA_2</name>
    <name evidence="2" type="ORF">SDC9_11544</name>
</gene>
<evidence type="ECO:0000313" key="2">
    <source>
        <dbReference type="EMBL" id="MPL65879.1"/>
    </source>
</evidence>
<dbReference type="PANTHER" id="PTHR22642">
    <property type="entry name" value="IMIDAZOLONEPROPIONASE"/>
    <property type="match status" value="1"/>
</dbReference>
<accession>A0A644TGP7</accession>
<dbReference type="InterPro" id="IPR011059">
    <property type="entry name" value="Metal-dep_hydrolase_composite"/>
</dbReference>
<dbReference type="SUPFAM" id="SSF51338">
    <property type="entry name" value="Composite domain of metallo-dependent hydrolases"/>
    <property type="match status" value="1"/>
</dbReference>
<feature type="domain" description="Amidohydrolase 3" evidence="1">
    <location>
        <begin position="78"/>
        <end position="545"/>
    </location>
</feature>
<sequence length="548" mass="60032">MGPAGPLFSSAQIGNSGAMTMRESRSRNADLIVRARRMYTVDRAFGRAEALAVKDGRILAVGSRAEIENYFSAPRHLDLGDSCAYPGFMDPHCHFLSYGFVLQRPWLADTSSWEEAVALMAASEIPPSGWIQGRGWDQNRWKKKDFPDRSLLDRAFPRTPAIAIRIDGHAAVANAPALAAAGLDARSRVEGGMVLLRDGLPTGLLLDNAVDLVRAAIPAPSESEMRQALLKAQASCLSLGLTSVSNAGTELREILAMERAHEEGSLDIRIYAMLAPSAENIETLARRGPLAKDRLTARSFKMYADGALGSRGALLLEDYADDPGNRGLQTLEEGELDRICGIARGCGYQMNVHAIGDGAARLVLEAYGRHLEPGNDLRWRIEHAQLLTDEDLERIARLRIVPSIQAVHAVSDMAWTESRLGPGRMYRSHRYRDLLEHCGWLANGSDFPIEKADPLRGFRAAAFRKDDEGRPEGGWSSDQAMERVDALKAMTIWAARANFEEGSRGSLEAGKWADIVALDRDLVEDGEDSLWDATVQATIVGGKILHRI</sequence>
<dbReference type="InterPro" id="IPR013108">
    <property type="entry name" value="Amidohydro_3"/>
</dbReference>
<dbReference type="InterPro" id="IPR033932">
    <property type="entry name" value="YtcJ-like"/>
</dbReference>
<dbReference type="SUPFAM" id="SSF51556">
    <property type="entry name" value="Metallo-dependent hydrolases"/>
    <property type="match status" value="1"/>
</dbReference>
<dbReference type="AlphaFoldDB" id="A0A644TGP7"/>
<dbReference type="Pfam" id="PF07969">
    <property type="entry name" value="Amidohydro_3"/>
    <property type="match status" value="1"/>
</dbReference>
<dbReference type="CDD" id="cd01300">
    <property type="entry name" value="YtcJ_like"/>
    <property type="match status" value="1"/>
</dbReference>
<reference evidence="2" key="1">
    <citation type="submission" date="2019-08" db="EMBL/GenBank/DDBJ databases">
        <authorList>
            <person name="Kucharzyk K."/>
            <person name="Murdoch R.W."/>
            <person name="Higgins S."/>
            <person name="Loffler F."/>
        </authorList>
    </citation>
    <scope>NUCLEOTIDE SEQUENCE</scope>
</reference>
<organism evidence="2">
    <name type="scientific">bioreactor metagenome</name>
    <dbReference type="NCBI Taxonomy" id="1076179"/>
    <lineage>
        <taxon>unclassified sequences</taxon>
        <taxon>metagenomes</taxon>
        <taxon>ecological metagenomes</taxon>
    </lineage>
</organism>
<dbReference type="Gene3D" id="3.20.20.140">
    <property type="entry name" value="Metal-dependent hydrolases"/>
    <property type="match status" value="1"/>
</dbReference>
<evidence type="ECO:0000259" key="1">
    <source>
        <dbReference type="Pfam" id="PF07969"/>
    </source>
</evidence>
<dbReference type="Gene3D" id="2.30.40.10">
    <property type="entry name" value="Urease, subunit C, domain 1"/>
    <property type="match status" value="1"/>
</dbReference>
<dbReference type="EMBL" id="VSSQ01000030">
    <property type="protein sequence ID" value="MPL65879.1"/>
    <property type="molecule type" value="Genomic_DNA"/>
</dbReference>
<name>A0A644TGP7_9ZZZZ</name>
<dbReference type="EC" id="3.5.1.91" evidence="2"/>
<dbReference type="GO" id="GO:0016810">
    <property type="term" value="F:hydrolase activity, acting on carbon-nitrogen (but not peptide) bonds"/>
    <property type="evidence" value="ECO:0007669"/>
    <property type="project" value="InterPro"/>
</dbReference>
<comment type="caution">
    <text evidence="2">The sequence shown here is derived from an EMBL/GenBank/DDBJ whole genome shotgun (WGS) entry which is preliminary data.</text>
</comment>
<keyword evidence="2" id="KW-0378">Hydrolase</keyword>
<protein>
    <submittedName>
        <fullName evidence="2">N-substituted formamide deformylase</fullName>
        <ecNumber evidence="2">3.5.1.91</ecNumber>
    </submittedName>
</protein>